<dbReference type="AlphaFoldDB" id="A0A343YPC1"/>
<reference evidence="3" key="3">
    <citation type="submission" date="2020-05" db="EMBL/GenBank/DDBJ databases">
        <authorList>
            <person name="Li G."/>
            <person name="Tang Y."/>
            <person name="Jiang X."/>
        </authorList>
    </citation>
    <scope>NUCLEOTIDE SEQUENCE</scope>
    <source>
        <strain evidence="3">KPHS1249</strain>
        <plasmid evidence="3">pKPHS1249</plasmid>
    </source>
</reference>
<sequence>MWRALNWSGNTLVKLACCSQYQHILAINDIPQSILSDLNLQEGERILTVVCVMHLTVNN</sequence>
<geneLocation type="plasmid" evidence="1">
    <name>pSH9-VIR</name>
</geneLocation>
<geneLocation type="plasmid" evidence="2">
    <name>pHA2-23-vir</name>
</geneLocation>
<gene>
    <name evidence="1" type="ORF">CLEHKFCG_00161</name>
    <name evidence="2" type="ORF">ICEJAFMC_00002</name>
</gene>
<accession>A0A343YPC1</accession>
<keyword evidence="1" id="KW-0614">Plasmid</keyword>
<geneLocation type="plasmid" evidence="3">
    <name>pKPHS1249</name>
</geneLocation>
<dbReference type="EMBL" id="MH255828">
    <property type="protein sequence ID" value="AWM64497.1"/>
    <property type="molecule type" value="Genomic_DNA"/>
</dbReference>
<evidence type="ECO:0000313" key="3">
    <source>
        <dbReference type="EMBL" id="QNI18710.1"/>
    </source>
</evidence>
<organism evidence="1">
    <name type="scientific">Klebsiella pneumoniae subsp. pneumoniae</name>
    <dbReference type="NCBI Taxonomy" id="72407"/>
    <lineage>
        <taxon>Bacteria</taxon>
        <taxon>Pseudomonadati</taxon>
        <taxon>Pseudomonadota</taxon>
        <taxon>Gammaproteobacteria</taxon>
        <taxon>Enterobacterales</taxon>
        <taxon>Enterobacteriaceae</taxon>
        <taxon>Klebsiella/Raoultella group</taxon>
        <taxon>Klebsiella</taxon>
        <taxon>Klebsiella pneumoniae complex</taxon>
    </lineage>
</organism>
<name>A0A343YPC1_KLEPN</name>
<reference evidence="1" key="1">
    <citation type="submission" date="2018-04" db="EMBL/GenBank/DDBJ databases">
        <title>Plasmids in a carbapenemase-producing, HvKP isolate.</title>
        <authorList>
            <person name="Dong N."/>
            <person name="Liu L."/>
            <person name="Zhang R."/>
            <person name="Chen K."/>
            <person name="Xie M."/>
            <person name="Chan E.W.C."/>
            <person name="Chen S."/>
        </authorList>
    </citation>
    <scope>NUCLEOTIDE SEQUENCE</scope>
    <source>
        <strain evidence="1">SH9</strain>
        <plasmid evidence="1">pSH9-VIR</plasmid>
    </source>
</reference>
<dbReference type="EMBL" id="MH643788">
    <property type="protein sequence ID" value="QEQ67693.1"/>
    <property type="molecule type" value="Genomic_DNA"/>
</dbReference>
<evidence type="ECO:0000313" key="2">
    <source>
        <dbReference type="EMBL" id="QEQ67693.1"/>
    </source>
</evidence>
<dbReference type="EMBL" id="MT496757">
    <property type="protein sequence ID" value="QNI18710.1"/>
    <property type="molecule type" value="Genomic_DNA"/>
</dbReference>
<proteinExistence type="predicted"/>
<evidence type="ECO:0000313" key="1">
    <source>
        <dbReference type="EMBL" id="AWM64497.1"/>
    </source>
</evidence>
<reference evidence="2" key="2">
    <citation type="submission" date="2018-07" db="EMBL/GenBank/DDBJ databases">
        <title>Diversity of ST11 carbapenem-resistant hypervirulent Klebsiella pneumoniae in China.</title>
        <authorList>
            <person name="Dong N."/>
            <person name="Chen S."/>
        </authorList>
    </citation>
    <scope>NUCLEOTIDE SEQUENCE</scope>
    <source>
        <strain evidence="2">HA2</strain>
        <plasmid evidence="2">pHA2-23-vir</plasmid>
    </source>
</reference>
<protein>
    <submittedName>
        <fullName evidence="1">Uncharacterized protein</fullName>
    </submittedName>
</protein>